<dbReference type="EMBL" id="JACOPQ010000002">
    <property type="protein sequence ID" value="MBC5736000.1"/>
    <property type="molecule type" value="Genomic_DNA"/>
</dbReference>
<accession>A0A8J6JJL1</accession>
<dbReference type="Proteomes" id="UP000607645">
    <property type="component" value="Unassembled WGS sequence"/>
</dbReference>
<keyword evidence="3" id="KW-1185">Reference proteome</keyword>
<dbReference type="PRINTS" id="PR00598">
    <property type="entry name" value="HTHMARR"/>
</dbReference>
<proteinExistence type="predicted"/>
<dbReference type="AlphaFoldDB" id="A0A8J6JJL1"/>
<dbReference type="GO" id="GO:0006950">
    <property type="term" value="P:response to stress"/>
    <property type="evidence" value="ECO:0007669"/>
    <property type="project" value="TreeGrafter"/>
</dbReference>
<evidence type="ECO:0000313" key="2">
    <source>
        <dbReference type="EMBL" id="MBC5736000.1"/>
    </source>
</evidence>
<name>A0A8J6JJL1_9FIRM</name>
<dbReference type="GO" id="GO:0003700">
    <property type="term" value="F:DNA-binding transcription factor activity"/>
    <property type="evidence" value="ECO:0007669"/>
    <property type="project" value="InterPro"/>
</dbReference>
<evidence type="ECO:0000259" key="1">
    <source>
        <dbReference type="PROSITE" id="PS50995"/>
    </source>
</evidence>
<protein>
    <submittedName>
        <fullName evidence="2">Winged helix-turn-helix transcriptional regulator</fullName>
    </submittedName>
</protein>
<dbReference type="SMART" id="SM00347">
    <property type="entry name" value="HTH_MARR"/>
    <property type="match status" value="1"/>
</dbReference>
<dbReference type="InterPro" id="IPR039422">
    <property type="entry name" value="MarR/SlyA-like"/>
</dbReference>
<organism evidence="2 3">
    <name type="scientific">Lawsonibacter faecis</name>
    <dbReference type="NCBI Taxonomy" id="2763052"/>
    <lineage>
        <taxon>Bacteria</taxon>
        <taxon>Bacillati</taxon>
        <taxon>Bacillota</taxon>
        <taxon>Clostridia</taxon>
        <taxon>Eubacteriales</taxon>
        <taxon>Oscillospiraceae</taxon>
        <taxon>Lawsonibacter</taxon>
    </lineage>
</organism>
<comment type="caution">
    <text evidence="2">The sequence shown here is derived from an EMBL/GenBank/DDBJ whole genome shotgun (WGS) entry which is preliminary data.</text>
</comment>
<feature type="domain" description="HTH marR-type" evidence="1">
    <location>
        <begin position="4"/>
        <end position="137"/>
    </location>
</feature>
<reference evidence="2" key="1">
    <citation type="submission" date="2020-08" db="EMBL/GenBank/DDBJ databases">
        <title>Genome public.</title>
        <authorList>
            <person name="Liu C."/>
            <person name="Sun Q."/>
        </authorList>
    </citation>
    <scope>NUCLEOTIDE SEQUENCE</scope>
    <source>
        <strain evidence="2">NSJ-52</strain>
    </source>
</reference>
<dbReference type="Gene3D" id="1.10.10.10">
    <property type="entry name" value="Winged helix-like DNA-binding domain superfamily/Winged helix DNA-binding domain"/>
    <property type="match status" value="1"/>
</dbReference>
<dbReference type="PROSITE" id="PS50995">
    <property type="entry name" value="HTH_MARR_2"/>
    <property type="match status" value="1"/>
</dbReference>
<evidence type="ECO:0000313" key="3">
    <source>
        <dbReference type="Proteomes" id="UP000607645"/>
    </source>
</evidence>
<dbReference type="InterPro" id="IPR036390">
    <property type="entry name" value="WH_DNA-bd_sf"/>
</dbReference>
<dbReference type="SUPFAM" id="SSF46785">
    <property type="entry name" value="Winged helix' DNA-binding domain"/>
    <property type="match status" value="1"/>
</dbReference>
<dbReference type="InterPro" id="IPR000835">
    <property type="entry name" value="HTH_MarR-typ"/>
</dbReference>
<gene>
    <name evidence="2" type="ORF">H8S62_03090</name>
</gene>
<sequence>MPQPIDFMRMIQQIRRRYAESLRPLERRWMLTGNEIDVLLFLANNPGYDTARDAVEMRGLSKSHVCKSVDALTRRGWLAGEQDKRDRRCVHLRLLPPAVQAVEECRLAQRAFLGTLYGGVTDDELETMERVLHKLEHNIKGGSSWR</sequence>
<dbReference type="InterPro" id="IPR036388">
    <property type="entry name" value="WH-like_DNA-bd_sf"/>
</dbReference>
<dbReference type="PANTHER" id="PTHR33164">
    <property type="entry name" value="TRANSCRIPTIONAL REGULATOR, MARR FAMILY"/>
    <property type="match status" value="1"/>
</dbReference>
<dbReference type="RefSeq" id="WP_186918428.1">
    <property type="nucleotide sequence ID" value="NZ_JACOPQ010000002.1"/>
</dbReference>
<dbReference type="PANTHER" id="PTHR33164:SF57">
    <property type="entry name" value="MARR-FAMILY TRANSCRIPTIONAL REGULATOR"/>
    <property type="match status" value="1"/>
</dbReference>
<dbReference type="Pfam" id="PF12802">
    <property type="entry name" value="MarR_2"/>
    <property type="match status" value="1"/>
</dbReference>